<feature type="domain" description="Peptidase A2" evidence="3">
    <location>
        <begin position="63"/>
        <end position="102"/>
    </location>
</feature>
<evidence type="ECO:0000256" key="2">
    <source>
        <dbReference type="SAM" id="MobiDB-lite"/>
    </source>
</evidence>
<dbReference type="PROSITE" id="PS00141">
    <property type="entry name" value="ASP_PROTEASE"/>
    <property type="match status" value="1"/>
</dbReference>
<organism evidence="4 5">
    <name type="scientific">Pleurodeles waltl</name>
    <name type="common">Iberian ribbed newt</name>
    <dbReference type="NCBI Taxonomy" id="8319"/>
    <lineage>
        <taxon>Eukaryota</taxon>
        <taxon>Metazoa</taxon>
        <taxon>Chordata</taxon>
        <taxon>Craniata</taxon>
        <taxon>Vertebrata</taxon>
        <taxon>Euteleostomi</taxon>
        <taxon>Amphibia</taxon>
        <taxon>Batrachia</taxon>
        <taxon>Caudata</taxon>
        <taxon>Salamandroidea</taxon>
        <taxon>Salamandridae</taxon>
        <taxon>Pleurodelinae</taxon>
        <taxon>Pleurodeles</taxon>
    </lineage>
</organism>
<dbReference type="PROSITE" id="PS50175">
    <property type="entry name" value="ASP_PROT_RETROV"/>
    <property type="match status" value="1"/>
</dbReference>
<feature type="compositionally biased region" description="Polar residues" evidence="2">
    <location>
        <begin position="332"/>
        <end position="342"/>
    </location>
</feature>
<dbReference type="SUPFAM" id="SSF50630">
    <property type="entry name" value="Acid proteases"/>
    <property type="match status" value="1"/>
</dbReference>
<feature type="compositionally biased region" description="Pro residues" evidence="2">
    <location>
        <begin position="243"/>
        <end position="255"/>
    </location>
</feature>
<gene>
    <name evidence="4" type="ORF">NDU88_006567</name>
</gene>
<dbReference type="GO" id="GO:0006508">
    <property type="term" value="P:proteolysis"/>
    <property type="evidence" value="ECO:0007669"/>
    <property type="project" value="InterPro"/>
</dbReference>
<dbReference type="Proteomes" id="UP001066276">
    <property type="component" value="Chromosome 4_2"/>
</dbReference>
<evidence type="ECO:0000313" key="4">
    <source>
        <dbReference type="EMBL" id="KAJ1166158.1"/>
    </source>
</evidence>
<keyword evidence="5" id="KW-1185">Reference proteome</keyword>
<dbReference type="InterPro" id="IPR021109">
    <property type="entry name" value="Peptidase_aspartic_dom_sf"/>
</dbReference>
<evidence type="ECO:0000259" key="3">
    <source>
        <dbReference type="PROSITE" id="PS50175"/>
    </source>
</evidence>
<sequence length="414" mass="45166">MEDHFVLSLKEKVSCINEEGKTLHKVLNKSDTEKTRKGINCTEIDKEPYIPPDCEIVIDGLNVKVLADSGSPYTILSDQFFYENWGDKKLEPNDVKVYGFGGKEIDMLGFFIADINFLNRAIIGKVYVAIDGLHIIGWRQQKKMGMVLNPNAKNPVYLSDNIQSVQVLNTSTDKLELLLEKIKKLFSKELGSVGLKRLPSPPSFVAASLCDLLALSVLQAPIRQRSGTRRLSVPQTAPGPATLLPPGPRARPLLPPGHRISSLRFQRRSAASRVGASGAHSSEPQAPALSQVLRPRSSTVRHRFLLWGFLAVPTAAVPSRRWGGGGRHLSFHRSSGPGSSRPATLVCEGVLRSGASDASSLQRGPEFATASSPAPIRCPRVSDQDPQGPERTPTASESWLKTRGGQLWWQDSGG</sequence>
<comment type="caution">
    <text evidence="4">The sequence shown here is derived from an EMBL/GenBank/DDBJ whole genome shotgun (WGS) entry which is preliminary data.</text>
</comment>
<proteinExistence type="predicted"/>
<reference evidence="4" key="1">
    <citation type="journal article" date="2022" name="bioRxiv">
        <title>Sequencing and chromosome-scale assembly of the giantPleurodeles waltlgenome.</title>
        <authorList>
            <person name="Brown T."/>
            <person name="Elewa A."/>
            <person name="Iarovenko S."/>
            <person name="Subramanian E."/>
            <person name="Araus A.J."/>
            <person name="Petzold A."/>
            <person name="Susuki M."/>
            <person name="Suzuki K.-i.T."/>
            <person name="Hayashi T."/>
            <person name="Toyoda A."/>
            <person name="Oliveira C."/>
            <person name="Osipova E."/>
            <person name="Leigh N.D."/>
            <person name="Simon A."/>
            <person name="Yun M.H."/>
        </authorList>
    </citation>
    <scope>NUCLEOTIDE SEQUENCE</scope>
    <source>
        <strain evidence="4">20211129_DDA</strain>
        <tissue evidence="4">Liver</tissue>
    </source>
</reference>
<feature type="region of interest" description="Disordered" evidence="2">
    <location>
        <begin position="321"/>
        <end position="343"/>
    </location>
</feature>
<feature type="region of interest" description="Disordered" evidence="2">
    <location>
        <begin position="227"/>
        <end position="257"/>
    </location>
</feature>
<dbReference type="InterPro" id="IPR001995">
    <property type="entry name" value="Peptidase_A2_cat"/>
</dbReference>
<evidence type="ECO:0000256" key="1">
    <source>
        <dbReference type="ARBA" id="ARBA00022801"/>
    </source>
</evidence>
<dbReference type="GO" id="GO:0004190">
    <property type="term" value="F:aspartic-type endopeptidase activity"/>
    <property type="evidence" value="ECO:0007669"/>
    <property type="project" value="InterPro"/>
</dbReference>
<protein>
    <recommendedName>
        <fullName evidence="3">Peptidase A2 domain-containing protein</fullName>
    </recommendedName>
</protein>
<feature type="compositionally biased region" description="Low complexity" evidence="2">
    <location>
        <begin position="271"/>
        <end position="282"/>
    </location>
</feature>
<feature type="region of interest" description="Disordered" evidence="2">
    <location>
        <begin position="271"/>
        <end position="294"/>
    </location>
</feature>
<evidence type="ECO:0000313" key="5">
    <source>
        <dbReference type="Proteomes" id="UP001066276"/>
    </source>
</evidence>
<dbReference type="EMBL" id="JANPWB010000008">
    <property type="protein sequence ID" value="KAJ1166158.1"/>
    <property type="molecule type" value="Genomic_DNA"/>
</dbReference>
<accession>A0AAV7SQ15</accession>
<keyword evidence="1" id="KW-0378">Hydrolase</keyword>
<feature type="region of interest" description="Disordered" evidence="2">
    <location>
        <begin position="355"/>
        <end position="414"/>
    </location>
</feature>
<dbReference type="InterPro" id="IPR001969">
    <property type="entry name" value="Aspartic_peptidase_AS"/>
</dbReference>
<dbReference type="AlphaFoldDB" id="A0AAV7SQ15"/>
<name>A0AAV7SQ15_PLEWA</name>